<gene>
    <name evidence="1" type="ORF">RRG08_027560</name>
</gene>
<feature type="non-terminal residue" evidence="1">
    <location>
        <position position="1"/>
    </location>
</feature>
<accession>A0AAE1DXR5</accession>
<reference evidence="1" key="1">
    <citation type="journal article" date="2023" name="G3 (Bethesda)">
        <title>A reference genome for the long-term kleptoplast-retaining sea slug Elysia crispata morphotype clarki.</title>
        <authorList>
            <person name="Eastman K.E."/>
            <person name="Pendleton A.L."/>
            <person name="Shaikh M.A."/>
            <person name="Suttiyut T."/>
            <person name="Ogas R."/>
            <person name="Tomko P."/>
            <person name="Gavelis G."/>
            <person name="Widhalm J.R."/>
            <person name="Wisecaver J.H."/>
        </authorList>
    </citation>
    <scope>NUCLEOTIDE SEQUENCE</scope>
    <source>
        <strain evidence="1">ECLA1</strain>
    </source>
</reference>
<comment type="caution">
    <text evidence="1">The sequence shown here is derived from an EMBL/GenBank/DDBJ whole genome shotgun (WGS) entry which is preliminary data.</text>
</comment>
<evidence type="ECO:0000313" key="2">
    <source>
        <dbReference type="Proteomes" id="UP001283361"/>
    </source>
</evidence>
<protein>
    <submittedName>
        <fullName evidence="1">Uncharacterized protein</fullName>
    </submittedName>
</protein>
<dbReference type="EMBL" id="JAWDGP010001951">
    <property type="protein sequence ID" value="KAK3786602.1"/>
    <property type="molecule type" value="Genomic_DNA"/>
</dbReference>
<evidence type="ECO:0000313" key="1">
    <source>
        <dbReference type="EMBL" id="KAK3786602.1"/>
    </source>
</evidence>
<keyword evidence="2" id="KW-1185">Reference proteome</keyword>
<dbReference type="Proteomes" id="UP001283361">
    <property type="component" value="Unassembled WGS sequence"/>
</dbReference>
<name>A0AAE1DXR5_9GAST</name>
<sequence length="72" mass="7977">THCPPAPRLGRPACDCLHDYQPQIMLLPLLLQVLVPLLMLAGLDLTKPLHLLPTAVTLTLIRYDKHSSEDEG</sequence>
<organism evidence="1 2">
    <name type="scientific">Elysia crispata</name>
    <name type="common">lettuce slug</name>
    <dbReference type="NCBI Taxonomy" id="231223"/>
    <lineage>
        <taxon>Eukaryota</taxon>
        <taxon>Metazoa</taxon>
        <taxon>Spiralia</taxon>
        <taxon>Lophotrochozoa</taxon>
        <taxon>Mollusca</taxon>
        <taxon>Gastropoda</taxon>
        <taxon>Heterobranchia</taxon>
        <taxon>Euthyneura</taxon>
        <taxon>Panpulmonata</taxon>
        <taxon>Sacoglossa</taxon>
        <taxon>Placobranchoidea</taxon>
        <taxon>Plakobranchidae</taxon>
        <taxon>Elysia</taxon>
    </lineage>
</organism>
<dbReference type="AlphaFoldDB" id="A0AAE1DXR5"/>
<proteinExistence type="predicted"/>